<gene>
    <name evidence="1" type="ORF">A73_94</name>
</gene>
<sequence>MKFNKSPSGFYGHVNVEKKDQDTLVLFHDGDKPWEYVELKREHWKAFGLGFSESDPLVEKITYGNCFLEKIEHNYGLDAEKGYVAFGNDHEEIFKYIRSLAEGDDSNV</sequence>
<protein>
    <submittedName>
        <fullName evidence="1">Uncharacterized protein</fullName>
    </submittedName>
</protein>
<dbReference type="Proteomes" id="UP001223579">
    <property type="component" value="Segment"/>
</dbReference>
<keyword evidence="2" id="KW-1185">Reference proteome</keyword>
<evidence type="ECO:0000313" key="2">
    <source>
        <dbReference type="Proteomes" id="UP001223579"/>
    </source>
</evidence>
<name>A0AAE9W520_9CAUD</name>
<dbReference type="EMBL" id="OP778609">
    <property type="protein sequence ID" value="WBF77596.1"/>
    <property type="molecule type" value="Genomic_DNA"/>
</dbReference>
<organism evidence="1 2">
    <name type="scientific">Escherichia phage A73</name>
    <dbReference type="NCBI Taxonomy" id="3003819"/>
    <lineage>
        <taxon>Viruses</taxon>
        <taxon>Duplodnaviria</taxon>
        <taxon>Heunggongvirae</taxon>
        <taxon>Uroviricota</taxon>
        <taxon>Caudoviricetes</taxon>
        <taxon>Vequintavirinae</taxon>
        <taxon>Septuagintavirus</taxon>
        <taxon>Septuagintavirus A73</taxon>
    </lineage>
</organism>
<reference evidence="1 2" key="1">
    <citation type="submission" date="2022-11" db="EMBL/GenBank/DDBJ databases">
        <authorList>
            <person name="Cortes-Martin A."/>
            <person name="Buttimer C.T.H."/>
            <person name="Hill C."/>
        </authorList>
    </citation>
    <scope>NUCLEOTIDE SEQUENCE [LARGE SCALE GENOMIC DNA]</scope>
</reference>
<evidence type="ECO:0000313" key="1">
    <source>
        <dbReference type="EMBL" id="WBF77596.1"/>
    </source>
</evidence>
<accession>A0AAE9W520</accession>
<proteinExistence type="predicted"/>